<feature type="transmembrane region" description="Helical" evidence="2">
    <location>
        <begin position="20"/>
        <end position="43"/>
    </location>
</feature>
<dbReference type="Proteomes" id="UP000318542">
    <property type="component" value="Unassembled WGS sequence"/>
</dbReference>
<keyword evidence="2" id="KW-0812">Transmembrane</keyword>
<evidence type="ECO:0000256" key="1">
    <source>
        <dbReference type="SAM" id="MobiDB-lite"/>
    </source>
</evidence>
<reference evidence="3 4" key="1">
    <citation type="submission" date="2019-07" db="EMBL/GenBank/DDBJ databases">
        <title>Tepidimonas thermarum AA-1 draft genome.</title>
        <authorList>
            <person name="Da Costa M.S."/>
            <person name="Froufe H.J.C."/>
            <person name="Egas C."/>
            <person name="Albuquerque L."/>
        </authorList>
    </citation>
    <scope>NUCLEOTIDE SEQUENCE [LARGE SCALE GENOMIC DNA]</scope>
    <source>
        <strain evidence="3 4">AA-1</strain>
    </source>
</reference>
<evidence type="ECO:0000313" key="4">
    <source>
        <dbReference type="Proteomes" id="UP000318542"/>
    </source>
</evidence>
<proteinExistence type="predicted"/>
<keyword evidence="2" id="KW-1133">Transmembrane helix</keyword>
<name>A0A554X3H1_9BURK</name>
<organism evidence="3 4">
    <name type="scientific">Tepidimonas thermarum</name>
    <dbReference type="NCBI Taxonomy" id="335431"/>
    <lineage>
        <taxon>Bacteria</taxon>
        <taxon>Pseudomonadati</taxon>
        <taxon>Pseudomonadota</taxon>
        <taxon>Betaproteobacteria</taxon>
        <taxon>Burkholderiales</taxon>
        <taxon>Tepidimonas</taxon>
    </lineage>
</organism>
<dbReference type="AlphaFoldDB" id="A0A554X3H1"/>
<comment type="caution">
    <text evidence="3">The sequence shown here is derived from an EMBL/GenBank/DDBJ whole genome shotgun (WGS) entry which is preliminary data.</text>
</comment>
<evidence type="ECO:0008006" key="5">
    <source>
        <dbReference type="Google" id="ProtNLM"/>
    </source>
</evidence>
<evidence type="ECO:0000256" key="2">
    <source>
        <dbReference type="SAM" id="Phobius"/>
    </source>
</evidence>
<accession>A0A554X3H1</accession>
<feature type="region of interest" description="Disordered" evidence="1">
    <location>
        <begin position="78"/>
        <end position="98"/>
    </location>
</feature>
<dbReference type="RefSeq" id="WP_143901574.1">
    <property type="nucleotide sequence ID" value="NZ_VJOL01000014.1"/>
</dbReference>
<keyword evidence="2" id="KW-0472">Membrane</keyword>
<protein>
    <recommendedName>
        <fullName evidence="5">Nitrogen fixation protein FixH</fullName>
    </recommendedName>
</protein>
<gene>
    <name evidence="3" type="ORF">Tther_01020</name>
</gene>
<dbReference type="OrthoDB" id="5295180at2"/>
<keyword evidence="4" id="KW-1185">Reference proteome</keyword>
<dbReference type="EMBL" id="VJOL01000014">
    <property type="protein sequence ID" value="TSE30316.1"/>
    <property type="molecule type" value="Genomic_DNA"/>
</dbReference>
<sequence length="98" mass="10577">MTAVPPPPSTNVRPWYREPFVWMVIGGPLVVVIASIVTVTIAVRNADTVLPREAAPARPAVADPDRLTPQERLQAEKAVLPAGQARNHVVSPTLPKQD</sequence>
<evidence type="ECO:0000313" key="3">
    <source>
        <dbReference type="EMBL" id="TSE30316.1"/>
    </source>
</evidence>